<dbReference type="OrthoDB" id="981203at2"/>
<dbReference type="InterPro" id="IPR011644">
    <property type="entry name" value="Heme_NO-bd"/>
</dbReference>
<evidence type="ECO:0000313" key="2">
    <source>
        <dbReference type="EMBL" id="SDK54640.1"/>
    </source>
</evidence>
<dbReference type="SUPFAM" id="SSF111126">
    <property type="entry name" value="Ligand-binding domain in the NO signalling and Golgi transport"/>
    <property type="match status" value="1"/>
</dbReference>
<reference evidence="3" key="1">
    <citation type="submission" date="2016-10" db="EMBL/GenBank/DDBJ databases">
        <authorList>
            <person name="Varghese N."/>
            <person name="Submissions S."/>
        </authorList>
    </citation>
    <scope>NUCLEOTIDE SEQUENCE [LARGE SCALE GENOMIC DNA]</scope>
    <source>
        <strain evidence="3">CGMCC 1.10789</strain>
    </source>
</reference>
<dbReference type="Pfam" id="PF07700">
    <property type="entry name" value="HNOB"/>
    <property type="match status" value="1"/>
</dbReference>
<dbReference type="RefSeq" id="WP_092499885.1">
    <property type="nucleotide sequence ID" value="NZ_FNFV01000003.1"/>
</dbReference>
<evidence type="ECO:0000259" key="1">
    <source>
        <dbReference type="Pfam" id="PF07700"/>
    </source>
</evidence>
<evidence type="ECO:0000313" key="3">
    <source>
        <dbReference type="Proteomes" id="UP000199328"/>
    </source>
</evidence>
<sequence>MHGLINRSIEAFLAETYGLEAWRAIVARAGIGVESFEPMLTYPPEVTERLLAGAAAHLDRSREQILEDLGTYLVSEPRMQAVRRLLRFGGESFVDFLHSLEELRDRARLAVPDLELPELELHPAAGMAYTLDIRFERPGFGPVLQGMLRAMADDYGALVMLDHLGAAGGCERLRIELLDAAFAEGRRFELCARAR</sequence>
<proteinExistence type="predicted"/>
<dbReference type="EMBL" id="FNFV01000003">
    <property type="protein sequence ID" value="SDK54640.1"/>
    <property type="molecule type" value="Genomic_DNA"/>
</dbReference>
<dbReference type="InterPro" id="IPR038158">
    <property type="entry name" value="H-NOX_domain_sf"/>
</dbReference>
<dbReference type="Gene3D" id="3.90.1520.10">
    <property type="entry name" value="H-NOX domain"/>
    <property type="match status" value="1"/>
</dbReference>
<dbReference type="GO" id="GO:0020037">
    <property type="term" value="F:heme binding"/>
    <property type="evidence" value="ECO:0007669"/>
    <property type="project" value="InterPro"/>
</dbReference>
<keyword evidence="3" id="KW-1185">Reference proteome</keyword>
<dbReference type="AlphaFoldDB" id="A0A1G9CSM1"/>
<dbReference type="Proteomes" id="UP000199328">
    <property type="component" value="Unassembled WGS sequence"/>
</dbReference>
<accession>A0A1G9CSM1</accession>
<gene>
    <name evidence="2" type="ORF">SAMN05216257_103213</name>
</gene>
<dbReference type="STRING" id="990712.SAMN05216257_103213"/>
<organism evidence="2 3">
    <name type="scientific">Meinhardsimonia xiamenensis</name>
    <dbReference type="NCBI Taxonomy" id="990712"/>
    <lineage>
        <taxon>Bacteria</taxon>
        <taxon>Pseudomonadati</taxon>
        <taxon>Pseudomonadota</taxon>
        <taxon>Alphaproteobacteria</taxon>
        <taxon>Rhodobacterales</taxon>
        <taxon>Paracoccaceae</taxon>
        <taxon>Meinhardsimonia</taxon>
    </lineage>
</organism>
<feature type="domain" description="Heme NO-binding" evidence="1">
    <location>
        <begin position="2"/>
        <end position="157"/>
    </location>
</feature>
<protein>
    <submittedName>
        <fullName evidence="2">Haem-NO-binding</fullName>
    </submittedName>
</protein>
<dbReference type="PANTHER" id="PTHR45655">
    <property type="entry name" value="GUANYLATE CYCLASE SOLUBLE SUBUNIT BETA-2"/>
    <property type="match status" value="1"/>
</dbReference>
<name>A0A1G9CSM1_9RHOB</name>
<dbReference type="PANTHER" id="PTHR45655:SF13">
    <property type="entry name" value="SOLUBLE GUANYLATE CYCLASE GCY-32-RELATED"/>
    <property type="match status" value="1"/>
</dbReference>
<dbReference type="InterPro" id="IPR024096">
    <property type="entry name" value="NO_sig/Golgi_transp_ligand-bd"/>
</dbReference>